<dbReference type="AlphaFoldDB" id="A0A841CMB2"/>
<feature type="signal peptide" evidence="2">
    <location>
        <begin position="1"/>
        <end position="27"/>
    </location>
</feature>
<accession>A0A841CMB2</accession>
<protein>
    <recommendedName>
        <fullName evidence="5">Lipoprotein</fullName>
    </recommendedName>
</protein>
<dbReference type="EMBL" id="JACHJN010000011">
    <property type="protein sequence ID" value="MBB5959612.1"/>
    <property type="molecule type" value="Genomic_DNA"/>
</dbReference>
<reference evidence="3 4" key="1">
    <citation type="submission" date="2020-08" db="EMBL/GenBank/DDBJ databases">
        <title>Genomic Encyclopedia of Type Strains, Phase III (KMG-III): the genomes of soil and plant-associated and newly described type strains.</title>
        <authorList>
            <person name="Whitman W."/>
        </authorList>
    </citation>
    <scope>NUCLEOTIDE SEQUENCE [LARGE SCALE GENOMIC DNA]</scope>
    <source>
        <strain evidence="3 4">CECT 8640</strain>
    </source>
</reference>
<keyword evidence="2" id="KW-0732">Signal</keyword>
<dbReference type="RefSeq" id="WP_184696638.1">
    <property type="nucleotide sequence ID" value="NZ_JACHJN010000011.1"/>
</dbReference>
<keyword evidence="4" id="KW-1185">Reference proteome</keyword>
<feature type="chain" id="PRO_5032703172" description="Lipoprotein" evidence="2">
    <location>
        <begin position="28"/>
        <end position="92"/>
    </location>
</feature>
<evidence type="ECO:0000313" key="4">
    <source>
        <dbReference type="Proteomes" id="UP000547510"/>
    </source>
</evidence>
<feature type="region of interest" description="Disordered" evidence="1">
    <location>
        <begin position="71"/>
        <end position="92"/>
    </location>
</feature>
<organism evidence="3 4">
    <name type="scientific">Saccharothrix tamanrassetensis</name>
    <dbReference type="NCBI Taxonomy" id="1051531"/>
    <lineage>
        <taxon>Bacteria</taxon>
        <taxon>Bacillati</taxon>
        <taxon>Actinomycetota</taxon>
        <taxon>Actinomycetes</taxon>
        <taxon>Pseudonocardiales</taxon>
        <taxon>Pseudonocardiaceae</taxon>
        <taxon>Saccharothrix</taxon>
    </lineage>
</organism>
<comment type="caution">
    <text evidence="3">The sequence shown here is derived from an EMBL/GenBank/DDBJ whole genome shotgun (WGS) entry which is preliminary data.</text>
</comment>
<evidence type="ECO:0000256" key="1">
    <source>
        <dbReference type="SAM" id="MobiDB-lite"/>
    </source>
</evidence>
<name>A0A841CMB2_9PSEU</name>
<evidence type="ECO:0000256" key="2">
    <source>
        <dbReference type="SAM" id="SignalP"/>
    </source>
</evidence>
<gene>
    <name evidence="3" type="ORF">FHS29_006233</name>
</gene>
<evidence type="ECO:0008006" key="5">
    <source>
        <dbReference type="Google" id="ProtNLM"/>
    </source>
</evidence>
<dbReference type="Proteomes" id="UP000547510">
    <property type="component" value="Unassembled WGS sequence"/>
</dbReference>
<evidence type="ECO:0000313" key="3">
    <source>
        <dbReference type="EMBL" id="MBB5959612.1"/>
    </source>
</evidence>
<sequence length="92" mass="9668">MRTLYRLIAAGALSAPLLIGAAGLASADTDYHQSHTGAGPYGAYHHSVWSGTDGHNHSYYHEHFSWAGPEGAGTGHVSASAGDHYGHDHDDD</sequence>
<proteinExistence type="predicted"/>